<dbReference type="EMBL" id="CP094669">
    <property type="protein sequence ID" value="UOG76479.1"/>
    <property type="molecule type" value="Genomic_DNA"/>
</dbReference>
<proteinExistence type="predicted"/>
<sequence>MTTPILFILSGFLIFLGHYLAELLNRTKIPDVVGMLLGSITQLLDPASFGQAGCFPTWCWSLSCLKVGWKYG</sequence>
<dbReference type="Proteomes" id="UP000831113">
    <property type="component" value="Chromosome"/>
</dbReference>
<protein>
    <recommendedName>
        <fullName evidence="3">Cation/H+ exchanger domain-containing protein</fullName>
    </recommendedName>
</protein>
<evidence type="ECO:0000313" key="1">
    <source>
        <dbReference type="EMBL" id="UOG76479.1"/>
    </source>
</evidence>
<evidence type="ECO:0008006" key="3">
    <source>
        <dbReference type="Google" id="ProtNLM"/>
    </source>
</evidence>
<dbReference type="RefSeq" id="WP_243801429.1">
    <property type="nucleotide sequence ID" value="NZ_CP094669.1"/>
</dbReference>
<evidence type="ECO:0000313" key="2">
    <source>
        <dbReference type="Proteomes" id="UP000831113"/>
    </source>
</evidence>
<organism evidence="1 2">
    <name type="scientific">Hymenobacter tibetensis</name>
    <dbReference type="NCBI Taxonomy" id="497967"/>
    <lineage>
        <taxon>Bacteria</taxon>
        <taxon>Pseudomonadati</taxon>
        <taxon>Bacteroidota</taxon>
        <taxon>Cytophagia</taxon>
        <taxon>Cytophagales</taxon>
        <taxon>Hymenobacteraceae</taxon>
        <taxon>Hymenobacter</taxon>
    </lineage>
</organism>
<reference evidence="1 2" key="1">
    <citation type="submission" date="2022-03" db="EMBL/GenBank/DDBJ databases">
        <title>Hymenobactersp. isolated from the air.</title>
        <authorList>
            <person name="Won M."/>
            <person name="Kwon S.-W."/>
        </authorList>
    </citation>
    <scope>NUCLEOTIDE SEQUENCE [LARGE SCALE GENOMIC DNA]</scope>
    <source>
        <strain evidence="1 2">KACC 21982</strain>
    </source>
</reference>
<keyword evidence="2" id="KW-1185">Reference proteome</keyword>
<gene>
    <name evidence="1" type="ORF">MTX78_07730</name>
</gene>
<accession>A0ABY4D3I2</accession>
<name>A0ABY4D3I2_9BACT</name>